<organism evidence="7 8">
    <name type="scientific">Limulus polyphemus</name>
    <name type="common">Atlantic horseshoe crab</name>
    <dbReference type="NCBI Taxonomy" id="6850"/>
    <lineage>
        <taxon>Eukaryota</taxon>
        <taxon>Metazoa</taxon>
        <taxon>Ecdysozoa</taxon>
        <taxon>Arthropoda</taxon>
        <taxon>Chelicerata</taxon>
        <taxon>Merostomata</taxon>
        <taxon>Xiphosura</taxon>
        <taxon>Limulidae</taxon>
        <taxon>Limulus</taxon>
    </lineage>
</organism>
<feature type="zinc finger region" description="C3H1-type" evidence="4">
    <location>
        <begin position="242"/>
        <end position="269"/>
    </location>
</feature>
<feature type="compositionally biased region" description="Basic and acidic residues" evidence="5">
    <location>
        <begin position="1"/>
        <end position="14"/>
    </location>
</feature>
<evidence type="ECO:0000313" key="7">
    <source>
        <dbReference type="Proteomes" id="UP000694941"/>
    </source>
</evidence>
<gene>
    <name evidence="8" type="primary">LOC106475015</name>
</gene>
<evidence type="ECO:0000256" key="3">
    <source>
        <dbReference type="ARBA" id="ARBA00022833"/>
    </source>
</evidence>
<feature type="compositionally biased region" description="Basic and acidic residues" evidence="5">
    <location>
        <begin position="69"/>
        <end position="97"/>
    </location>
</feature>
<dbReference type="RefSeq" id="XP_013791169.1">
    <property type="nucleotide sequence ID" value="XM_013935715.2"/>
</dbReference>
<sequence length="856" mass="97506">MDQDDIRDRRDDSSVKFSRGRNRIDETEEVSDENSSSESGEGETSSNDSDVENKSKSEDSQNTHSSDYCQERKPKDNLEENSQKNSKARCEWKRDYKSSSVEEQDKCIRNKALENNKQCEELFSGSYSWNEKDLCVSDDATETKNLDHGTLIHKSRKKKDENLKAKIIEINTPEGELDFEEEIHEEEEDGETDNEASKEVIDVETKNNGEKSEKVEAEDDGEVSDDDDLEEGEVKESCNRKAQPRPICRFFNKGQCTWGTSCRFVHPGINDKGNYNMFDPPRPVPLGPGNIMLGSGPPPPMMGPGLGPGHLGPPPPMGMMPVPGGADLHPFPPPPPPFIEEPPPPLESAWERGLRHAKELMKRANYRKEQEPDFEEKRLNLSLDINDRFPDYDKENNFYGRSPPRKHGDEVMHYGGYGNVADNFKPLEREAQDFWRGRYENFEIHWSRPEFEYRVNLCLLKSKSPKDRRSQSRGRSHQSYSSESSHSSRSSRFSSYSYSRSSKSSVYSTGRRSPHQRSFSKSRSRSPYSTLPTKPQPEFRPKRQTPPTGPVRQQYRSRPFPTYERKKISQPQLSALPLPLSKEGYDKQKDLQRLRRIKSRSFSASSRSRSRSLSRSSCSPVHTPSQLHSRTYSHSRSISMSSVSSASSKSSQSSVRSEKVQKTLAGPSLPDKRESKLQTEKPASKIPNRETIVKPREIKNKEKLTPSRDGAPCEKKMGKLEIPVRFHDYPSNIVQKLSKDPLKHIGHKQQIKLTLLNKGTTDKISSMPKKEAEKQKIGEKDNTKAPTRVLPSENFQQPNSSRKRLASPRQQSVPSRPNLTKAQLADKKSTSSRREELLKQLKAVEDAIARKRSKLN</sequence>
<dbReference type="PANTHER" id="PTHR46582">
    <property type="entry name" value="ZINC FINGER CCCH DOMAIN-CONTAINING PROTEIN 18"/>
    <property type="match status" value="1"/>
</dbReference>
<feature type="compositionally biased region" description="Acidic residues" evidence="5">
    <location>
        <begin position="216"/>
        <end position="231"/>
    </location>
</feature>
<dbReference type="Gene3D" id="4.10.1000.10">
    <property type="entry name" value="Zinc finger, CCCH-type"/>
    <property type="match status" value="1"/>
</dbReference>
<evidence type="ECO:0000256" key="1">
    <source>
        <dbReference type="ARBA" id="ARBA00022723"/>
    </source>
</evidence>
<feature type="compositionally biased region" description="Low complexity" evidence="5">
    <location>
        <begin position="33"/>
        <end position="48"/>
    </location>
</feature>
<feature type="compositionally biased region" description="Basic residues" evidence="5">
    <location>
        <begin position="512"/>
        <end position="524"/>
    </location>
</feature>
<feature type="compositionally biased region" description="Low complexity" evidence="5">
    <location>
        <begin position="629"/>
        <end position="655"/>
    </location>
</feature>
<name>A0ABM1BYN1_LIMPO</name>
<keyword evidence="3 4" id="KW-0862">Zinc</keyword>
<dbReference type="PROSITE" id="PS50103">
    <property type="entry name" value="ZF_C3H1"/>
    <property type="match status" value="1"/>
</dbReference>
<dbReference type="SMART" id="SM00356">
    <property type="entry name" value="ZnF_C3H1"/>
    <property type="match status" value="1"/>
</dbReference>
<feature type="region of interest" description="Disordered" evidence="5">
    <location>
        <begin position="169"/>
        <end position="237"/>
    </location>
</feature>
<dbReference type="SUPFAM" id="SSF90229">
    <property type="entry name" value="CCCH zinc finger"/>
    <property type="match status" value="1"/>
</dbReference>
<feature type="compositionally biased region" description="Basic and acidic residues" evidence="5">
    <location>
        <begin position="583"/>
        <end position="593"/>
    </location>
</feature>
<dbReference type="InterPro" id="IPR041367">
    <property type="entry name" value="Znf-CCCH_4"/>
</dbReference>
<proteinExistence type="predicted"/>
<evidence type="ECO:0000256" key="2">
    <source>
        <dbReference type="ARBA" id="ARBA00022771"/>
    </source>
</evidence>
<feature type="region of interest" description="Disordered" evidence="5">
    <location>
        <begin position="1"/>
        <end position="104"/>
    </location>
</feature>
<evidence type="ECO:0000313" key="8">
    <source>
        <dbReference type="RefSeq" id="XP_013791169.1"/>
    </source>
</evidence>
<protein>
    <submittedName>
        <fullName evidence="8">Zinc finger CCCH domain-containing protein 18-like</fullName>
    </submittedName>
</protein>
<dbReference type="GeneID" id="106475015"/>
<reference evidence="8" key="1">
    <citation type="submission" date="2025-08" db="UniProtKB">
        <authorList>
            <consortium name="RefSeq"/>
        </authorList>
    </citation>
    <scope>IDENTIFICATION</scope>
    <source>
        <tissue evidence="8">Muscle</tissue>
    </source>
</reference>
<feature type="compositionally biased region" description="Basic and acidic residues" evidence="5">
    <location>
        <begin position="195"/>
        <end position="215"/>
    </location>
</feature>
<feature type="region of interest" description="Disordered" evidence="5">
    <location>
        <begin position="464"/>
        <end position="714"/>
    </location>
</feature>
<feature type="domain" description="C3H1-type" evidence="6">
    <location>
        <begin position="242"/>
        <end position="269"/>
    </location>
</feature>
<dbReference type="InterPro" id="IPR000571">
    <property type="entry name" value="Znf_CCCH"/>
</dbReference>
<evidence type="ECO:0000256" key="5">
    <source>
        <dbReference type="SAM" id="MobiDB-lite"/>
    </source>
</evidence>
<feature type="compositionally biased region" description="Basic and acidic residues" evidence="5">
    <location>
        <begin position="824"/>
        <end position="836"/>
    </location>
</feature>
<feature type="compositionally biased region" description="Low complexity" evidence="5">
    <location>
        <begin position="600"/>
        <end position="619"/>
    </location>
</feature>
<evidence type="ECO:0000256" key="4">
    <source>
        <dbReference type="PROSITE-ProRule" id="PRU00723"/>
    </source>
</evidence>
<keyword evidence="2 4" id="KW-0863">Zinc-finger</keyword>
<evidence type="ECO:0000259" key="6">
    <source>
        <dbReference type="PROSITE" id="PS50103"/>
    </source>
</evidence>
<feature type="compositionally biased region" description="Basic and acidic residues" evidence="5">
    <location>
        <begin position="768"/>
        <end position="783"/>
    </location>
</feature>
<feature type="compositionally biased region" description="Low complexity" evidence="5">
    <location>
        <begin position="569"/>
        <end position="581"/>
    </location>
</feature>
<feature type="region of interest" description="Disordered" evidence="5">
    <location>
        <begin position="762"/>
        <end position="836"/>
    </location>
</feature>
<accession>A0ABM1BYN1</accession>
<keyword evidence="7" id="KW-1185">Reference proteome</keyword>
<dbReference type="Pfam" id="PF18044">
    <property type="entry name" value="zf-CCCH_4"/>
    <property type="match status" value="1"/>
</dbReference>
<keyword evidence="1 4" id="KW-0479">Metal-binding</keyword>
<dbReference type="InterPro" id="IPR036855">
    <property type="entry name" value="Znf_CCCH_sf"/>
</dbReference>
<dbReference type="PANTHER" id="PTHR46582:SF1">
    <property type="entry name" value="ZINC FINGER CCCH DOMAIN-CONTAINING PROTEIN 18"/>
    <property type="match status" value="1"/>
</dbReference>
<dbReference type="InterPro" id="IPR052647">
    <property type="entry name" value="Zinc_finger_CCCH-type"/>
</dbReference>
<feature type="compositionally biased region" description="Polar residues" evidence="5">
    <location>
        <begin position="808"/>
        <end position="821"/>
    </location>
</feature>
<feature type="compositionally biased region" description="Acidic residues" evidence="5">
    <location>
        <begin position="175"/>
        <end position="194"/>
    </location>
</feature>
<feature type="compositionally biased region" description="Basic and acidic residues" evidence="5">
    <location>
        <begin position="51"/>
        <end position="61"/>
    </location>
</feature>
<feature type="compositionally biased region" description="Basic and acidic residues" evidence="5">
    <location>
        <begin position="670"/>
        <end position="714"/>
    </location>
</feature>
<feature type="compositionally biased region" description="Low complexity" evidence="5">
    <location>
        <begin position="477"/>
        <end position="511"/>
    </location>
</feature>
<dbReference type="Proteomes" id="UP000694941">
    <property type="component" value="Unplaced"/>
</dbReference>